<name>A0A1H1FIM5_9BACI</name>
<evidence type="ECO:0000313" key="2">
    <source>
        <dbReference type="Proteomes" id="UP000199444"/>
    </source>
</evidence>
<evidence type="ECO:0000313" key="1">
    <source>
        <dbReference type="EMBL" id="SDR00775.1"/>
    </source>
</evidence>
<dbReference type="Proteomes" id="UP000199444">
    <property type="component" value="Unassembled WGS sequence"/>
</dbReference>
<protein>
    <submittedName>
        <fullName evidence="1">Uncharacterized protein</fullName>
    </submittedName>
</protein>
<sequence>MTIKLLKKHALSITIKVIERVFFIGGMSVPFTYDVQIDFIRDFNMNIKRKIEGLSVALT</sequence>
<reference evidence="1 2" key="1">
    <citation type="submission" date="2016-10" db="EMBL/GenBank/DDBJ databases">
        <authorList>
            <person name="de Groot N.N."/>
        </authorList>
    </citation>
    <scope>NUCLEOTIDE SEQUENCE [LARGE SCALE GENOMIC DNA]</scope>
    <source>
        <strain evidence="1 2">CGMCC 1.10449</strain>
    </source>
</reference>
<organism evidence="1 2">
    <name type="scientific">Virgibacillus salinus</name>
    <dbReference type="NCBI Taxonomy" id="553311"/>
    <lineage>
        <taxon>Bacteria</taxon>
        <taxon>Bacillati</taxon>
        <taxon>Bacillota</taxon>
        <taxon>Bacilli</taxon>
        <taxon>Bacillales</taxon>
        <taxon>Bacillaceae</taxon>
        <taxon>Virgibacillus</taxon>
    </lineage>
</organism>
<keyword evidence="2" id="KW-1185">Reference proteome</keyword>
<dbReference type="AlphaFoldDB" id="A0A1H1FIM5"/>
<dbReference type="RefSeq" id="WP_092505306.1">
    <property type="nucleotide sequence ID" value="NZ_FNKD01000004.1"/>
</dbReference>
<gene>
    <name evidence="1" type="ORF">SAMN05216231_3235</name>
</gene>
<proteinExistence type="predicted"/>
<accession>A0A1H1FIM5</accession>
<dbReference type="EMBL" id="FNKD01000004">
    <property type="protein sequence ID" value="SDR00775.1"/>
    <property type="molecule type" value="Genomic_DNA"/>
</dbReference>